<name>A0A0N5AHP4_9BILA</name>
<feature type="region of interest" description="Disordered" evidence="1">
    <location>
        <begin position="127"/>
        <end position="160"/>
    </location>
</feature>
<dbReference type="AlphaFoldDB" id="A0A0N5AHP4"/>
<dbReference type="PANTHER" id="PTHR14907:SF2">
    <property type="entry name" value="SUPPRESSOR APC DOMAIN-CONTAINING PROTEIN 2"/>
    <property type="match status" value="1"/>
</dbReference>
<dbReference type="PANTHER" id="PTHR14907">
    <property type="entry name" value="FI14130P"/>
    <property type="match status" value="1"/>
</dbReference>
<evidence type="ECO:0000313" key="4">
    <source>
        <dbReference type="WBParaSite" id="SMUV_0000390201-mRNA-1"/>
    </source>
</evidence>
<proteinExistence type="predicted"/>
<organism evidence="3 4">
    <name type="scientific">Syphacia muris</name>
    <dbReference type="NCBI Taxonomy" id="451379"/>
    <lineage>
        <taxon>Eukaryota</taxon>
        <taxon>Metazoa</taxon>
        <taxon>Ecdysozoa</taxon>
        <taxon>Nematoda</taxon>
        <taxon>Chromadorea</taxon>
        <taxon>Rhabditida</taxon>
        <taxon>Spirurina</taxon>
        <taxon>Oxyuridomorpha</taxon>
        <taxon>Oxyuroidea</taxon>
        <taxon>Oxyuridae</taxon>
        <taxon>Syphacia</taxon>
    </lineage>
</organism>
<dbReference type="InterPro" id="IPR026828">
    <property type="entry name" value="SAPC2_1/2"/>
</dbReference>
<feature type="region of interest" description="Disordered" evidence="1">
    <location>
        <begin position="188"/>
        <end position="212"/>
    </location>
</feature>
<accession>A0A0N5AHP4</accession>
<dbReference type="Pfam" id="PF25825">
    <property type="entry name" value="SAPC2_N"/>
    <property type="match status" value="1"/>
</dbReference>
<feature type="compositionally biased region" description="Polar residues" evidence="1">
    <location>
        <begin position="150"/>
        <end position="159"/>
    </location>
</feature>
<dbReference type="Proteomes" id="UP000046393">
    <property type="component" value="Unplaced"/>
</dbReference>
<evidence type="ECO:0000256" key="1">
    <source>
        <dbReference type="SAM" id="MobiDB-lite"/>
    </source>
</evidence>
<dbReference type="InterPro" id="IPR057953">
    <property type="entry name" value="SAPC2_N"/>
</dbReference>
<evidence type="ECO:0000259" key="2">
    <source>
        <dbReference type="Pfam" id="PF25825"/>
    </source>
</evidence>
<feature type="compositionally biased region" description="Polar residues" evidence="1">
    <location>
        <begin position="127"/>
        <end position="137"/>
    </location>
</feature>
<keyword evidence="3" id="KW-1185">Reference proteome</keyword>
<reference evidence="4" key="1">
    <citation type="submission" date="2017-02" db="UniProtKB">
        <authorList>
            <consortium name="WormBaseParasite"/>
        </authorList>
    </citation>
    <scope>IDENTIFICATION</scope>
</reference>
<feature type="domain" description="Suppressor APC" evidence="2">
    <location>
        <begin position="10"/>
        <end position="86"/>
    </location>
</feature>
<evidence type="ECO:0000313" key="3">
    <source>
        <dbReference type="Proteomes" id="UP000046393"/>
    </source>
</evidence>
<feature type="compositionally biased region" description="Low complexity" evidence="1">
    <location>
        <begin position="190"/>
        <end position="212"/>
    </location>
</feature>
<protein>
    <submittedName>
        <fullName evidence="4">EF-hand domain-containing protein</fullName>
    </submittedName>
</protein>
<dbReference type="WBParaSite" id="SMUV_0000390201-mRNA-1">
    <property type="protein sequence ID" value="SMUV_0000390201-mRNA-1"/>
    <property type="gene ID" value="SMUV_0000390201"/>
</dbReference>
<sequence length="212" mass="23979">MGHEMNLSLFPAHFVDSVRILFDLLDTEHVGYVTYKQVADRLPELPSTQLPPNFLQHLSRFTPPNGHILFQHFFATVRAAIHEQKTQFSDQNGIDGEKRRLAPIMGLNQQNRRSAYIPQSSYCCTDSNESVSQQSQPEFVKMREKKTQKSIRSSSSQPQAYRFRPLSTNSICSLGSVGTNDLRWRNSHVSSSLSSGSSQQTTTQDSTLIVRC</sequence>